<evidence type="ECO:0000313" key="1">
    <source>
        <dbReference type="EMBL" id="GBR12938.1"/>
    </source>
</evidence>
<organism evidence="1 2">
    <name type="scientific">Gluconobacter frateurii NRIC 0228</name>
    <dbReference type="NCBI Taxonomy" id="1307946"/>
    <lineage>
        <taxon>Bacteria</taxon>
        <taxon>Pseudomonadati</taxon>
        <taxon>Pseudomonadota</taxon>
        <taxon>Alphaproteobacteria</taxon>
        <taxon>Acetobacterales</taxon>
        <taxon>Acetobacteraceae</taxon>
        <taxon>Gluconobacter</taxon>
    </lineage>
</organism>
<name>A0ABQ0QCG0_9PROT</name>
<reference evidence="1" key="1">
    <citation type="submission" date="2013-04" db="EMBL/GenBank/DDBJ databases">
        <title>The genome sequencing project of 58 acetic acid bacteria.</title>
        <authorList>
            <person name="Okamoto-Kainuma A."/>
            <person name="Ishikawa M."/>
            <person name="Umino S."/>
            <person name="Koizumi Y."/>
            <person name="Shiwa Y."/>
            <person name="Yoshikawa H."/>
            <person name="Matsutani M."/>
            <person name="Matsushita K."/>
        </authorList>
    </citation>
    <scope>NUCLEOTIDE SEQUENCE</scope>
    <source>
        <strain evidence="1">NRIC 0228</strain>
    </source>
</reference>
<dbReference type="Proteomes" id="UP001061070">
    <property type="component" value="Unassembled WGS sequence"/>
</dbReference>
<keyword evidence="2" id="KW-1185">Reference proteome</keyword>
<protein>
    <submittedName>
        <fullName evidence="1">Uncharacterized protein</fullName>
    </submittedName>
</protein>
<sequence length="102" mass="11175">MQTTVRQLNTANRATDALYKINVTDSIHRITDPAPNAVARFGERECLVSIPRSRSVPVCVRRINKAHAGPATHREKASSGSNVFLTHGIRNMDRADPTLAAI</sequence>
<proteinExistence type="predicted"/>
<dbReference type="EMBL" id="BAQW01000008">
    <property type="protein sequence ID" value="GBR12938.1"/>
    <property type="molecule type" value="Genomic_DNA"/>
</dbReference>
<evidence type="ECO:0000313" key="2">
    <source>
        <dbReference type="Proteomes" id="UP001061070"/>
    </source>
</evidence>
<gene>
    <name evidence="1" type="ORF">AA0228_1866</name>
</gene>
<comment type="caution">
    <text evidence="1">The sequence shown here is derived from an EMBL/GenBank/DDBJ whole genome shotgun (WGS) entry which is preliminary data.</text>
</comment>
<accession>A0ABQ0QCG0</accession>